<dbReference type="EMBL" id="BMWX01000004">
    <property type="protein sequence ID" value="GGZ30577.1"/>
    <property type="molecule type" value="Genomic_DNA"/>
</dbReference>
<dbReference type="AlphaFoldDB" id="A0A918Q466"/>
<keyword evidence="3" id="KW-1185">Reference proteome</keyword>
<keyword evidence="1" id="KW-1133">Transmembrane helix</keyword>
<keyword evidence="1" id="KW-0472">Membrane</keyword>
<feature type="transmembrane region" description="Helical" evidence="1">
    <location>
        <begin position="67"/>
        <end position="87"/>
    </location>
</feature>
<feature type="transmembrane region" description="Helical" evidence="1">
    <location>
        <begin position="22"/>
        <end position="47"/>
    </location>
</feature>
<evidence type="ECO:0000313" key="2">
    <source>
        <dbReference type="EMBL" id="GGZ30577.1"/>
    </source>
</evidence>
<reference evidence="2" key="2">
    <citation type="submission" date="2020-09" db="EMBL/GenBank/DDBJ databases">
        <authorList>
            <person name="Sun Q."/>
            <person name="Kim S."/>
        </authorList>
    </citation>
    <scope>NUCLEOTIDE SEQUENCE</scope>
    <source>
        <strain evidence="2">KCTC 12368</strain>
    </source>
</reference>
<proteinExistence type="predicted"/>
<sequence length="125" mass="13446">MLVDSELLSFDLLLVVLLRGELVVLLFVLLEGWVVELCLFGVLVVFTLEELEELFCLTEGLVPVLDLLPVLIVLFDGVLLLGVLVAGASVADVLGVDELPLLAFDSFLLLLGLAFRDGELVGLAP</sequence>
<evidence type="ECO:0000256" key="1">
    <source>
        <dbReference type="SAM" id="Phobius"/>
    </source>
</evidence>
<organism evidence="2 3">
    <name type="scientific">Echinicola pacifica</name>
    <dbReference type="NCBI Taxonomy" id="346377"/>
    <lineage>
        <taxon>Bacteria</taxon>
        <taxon>Pseudomonadati</taxon>
        <taxon>Bacteroidota</taxon>
        <taxon>Cytophagia</taxon>
        <taxon>Cytophagales</taxon>
        <taxon>Cyclobacteriaceae</taxon>
        <taxon>Echinicola</taxon>
    </lineage>
</organism>
<dbReference type="Proteomes" id="UP000619457">
    <property type="component" value="Unassembled WGS sequence"/>
</dbReference>
<accession>A0A918Q466</accession>
<reference evidence="2" key="1">
    <citation type="journal article" date="2014" name="Int. J. Syst. Evol. Microbiol.">
        <title>Complete genome sequence of Corynebacterium casei LMG S-19264T (=DSM 44701T), isolated from a smear-ripened cheese.</title>
        <authorList>
            <consortium name="US DOE Joint Genome Institute (JGI-PGF)"/>
            <person name="Walter F."/>
            <person name="Albersmeier A."/>
            <person name="Kalinowski J."/>
            <person name="Ruckert C."/>
        </authorList>
    </citation>
    <scope>NUCLEOTIDE SEQUENCE</scope>
    <source>
        <strain evidence="2">KCTC 12368</strain>
    </source>
</reference>
<protein>
    <submittedName>
        <fullName evidence="2">Uncharacterized protein</fullName>
    </submittedName>
</protein>
<comment type="caution">
    <text evidence="2">The sequence shown here is derived from an EMBL/GenBank/DDBJ whole genome shotgun (WGS) entry which is preliminary data.</text>
</comment>
<evidence type="ECO:0000313" key="3">
    <source>
        <dbReference type="Proteomes" id="UP000619457"/>
    </source>
</evidence>
<gene>
    <name evidence="2" type="ORF">GCM10007049_24240</name>
</gene>
<keyword evidence="1" id="KW-0812">Transmembrane</keyword>
<name>A0A918Q466_9BACT</name>